<dbReference type="InterPro" id="IPR011256">
    <property type="entry name" value="Reg_factor_effector_dom_sf"/>
</dbReference>
<dbReference type="Proteomes" id="UP000192391">
    <property type="component" value="Chromosome"/>
</dbReference>
<dbReference type="RefSeq" id="WP_038351015.1">
    <property type="nucleotide sequence ID" value="NZ_CP019962.1"/>
</dbReference>
<evidence type="ECO:0000259" key="1">
    <source>
        <dbReference type="Pfam" id="PF14526"/>
    </source>
</evidence>
<dbReference type="Gene3D" id="3.20.80.10">
    <property type="entry name" value="Regulatory factor, effector binding domain"/>
    <property type="match status" value="1"/>
</dbReference>
<dbReference type="KEGG" id="elim:B2M23_01580"/>
<dbReference type="InterPro" id="IPR029441">
    <property type="entry name" value="Cass2"/>
</dbReference>
<organism evidence="2 3">
    <name type="scientific">Eubacterium limosum</name>
    <dbReference type="NCBI Taxonomy" id="1736"/>
    <lineage>
        <taxon>Bacteria</taxon>
        <taxon>Bacillati</taxon>
        <taxon>Bacillota</taxon>
        <taxon>Clostridia</taxon>
        <taxon>Eubacteriales</taxon>
        <taxon>Eubacteriaceae</taxon>
        <taxon>Eubacterium</taxon>
    </lineage>
</organism>
<name>A0AAC9W1X4_EUBLI</name>
<dbReference type="AlphaFoldDB" id="A0AAC9W1X4"/>
<accession>A0AAC9W1X4</accession>
<proteinExistence type="predicted"/>
<evidence type="ECO:0000313" key="3">
    <source>
        <dbReference type="Proteomes" id="UP000192391"/>
    </source>
</evidence>
<dbReference type="SUPFAM" id="SSF55136">
    <property type="entry name" value="Probable bacterial effector-binding domain"/>
    <property type="match status" value="1"/>
</dbReference>
<gene>
    <name evidence="2" type="ORF">B2M23_01580</name>
</gene>
<evidence type="ECO:0000313" key="2">
    <source>
        <dbReference type="EMBL" id="ARD64318.1"/>
    </source>
</evidence>
<feature type="domain" description="Integron-associated effector binding protein" evidence="1">
    <location>
        <begin position="28"/>
        <end position="150"/>
    </location>
</feature>
<dbReference type="EMBL" id="CP019962">
    <property type="protein sequence ID" value="ARD64318.1"/>
    <property type="molecule type" value="Genomic_DNA"/>
</dbReference>
<protein>
    <submittedName>
        <fullName evidence="2">AraC family transcriptional regulator</fullName>
    </submittedName>
</protein>
<reference evidence="3" key="1">
    <citation type="journal article" date="2017" name="Sci. Rep.">
        <title>Determination of the Genome and Primary Transcriptome of Syngas Fermenting Eubacterium limosum ATCC 8486.</title>
        <authorList>
            <person name="Song Y."/>
            <person name="Shin J."/>
            <person name="Jeong Y."/>
            <person name="Jin S."/>
            <person name="Lee J.K."/>
            <person name="Kim D.R."/>
            <person name="Kim S.C."/>
            <person name="Cho S."/>
            <person name="Cho B.K."/>
        </authorList>
    </citation>
    <scope>NUCLEOTIDE SEQUENCE [LARGE SCALE GENOMIC DNA]</scope>
    <source>
        <strain evidence="3">ATCC 8486</strain>
    </source>
</reference>
<dbReference type="Pfam" id="PF14526">
    <property type="entry name" value="Cass2"/>
    <property type="match status" value="1"/>
</dbReference>
<sequence>MADKTVDQVEKTEQRLYGLWKKSNDRTVSKDIKALSEAYRVAVAQVDTVLPFFVLSQNYNAQTRDFELFIGSVYERDCLETLTLPAGIYARMTVRPWLKCLWGPAIGAAKRFFYTHWLPGSPYEAMNMEYECHTEKSLGRHPEIELFFAVEKKAVL</sequence>